<keyword evidence="1" id="KW-1133">Transmembrane helix</keyword>
<dbReference type="AlphaFoldDB" id="A0A4R2R4T5"/>
<gene>
    <name evidence="2" type="ORF">EV191_101674</name>
</gene>
<protein>
    <submittedName>
        <fullName evidence="2">Uncharacterized protein DUF3180</fullName>
    </submittedName>
</protein>
<proteinExistence type="predicted"/>
<keyword evidence="1" id="KW-0472">Membrane</keyword>
<evidence type="ECO:0000313" key="2">
    <source>
        <dbReference type="EMBL" id="TCP56728.1"/>
    </source>
</evidence>
<accession>A0A4R2R4T5</accession>
<feature type="transmembrane region" description="Helical" evidence="1">
    <location>
        <begin position="18"/>
        <end position="37"/>
    </location>
</feature>
<dbReference type="InterPro" id="IPR021517">
    <property type="entry name" value="DUF3180"/>
</dbReference>
<reference evidence="2 3" key="1">
    <citation type="submission" date="2019-03" db="EMBL/GenBank/DDBJ databases">
        <title>Genomic Encyclopedia of Type Strains, Phase IV (KMG-IV): sequencing the most valuable type-strain genomes for metagenomic binning, comparative biology and taxonomic classification.</title>
        <authorList>
            <person name="Goeker M."/>
        </authorList>
    </citation>
    <scope>NUCLEOTIDE SEQUENCE [LARGE SCALE GENOMIC DNA]</scope>
    <source>
        <strain evidence="2 3">DSM 45765</strain>
    </source>
</reference>
<dbReference type="EMBL" id="SLXQ01000001">
    <property type="protein sequence ID" value="TCP56728.1"/>
    <property type="molecule type" value="Genomic_DNA"/>
</dbReference>
<name>A0A4R2R4T5_9PSEU</name>
<keyword evidence="3" id="KW-1185">Reference proteome</keyword>
<feature type="transmembrane region" description="Helical" evidence="1">
    <location>
        <begin position="83"/>
        <end position="104"/>
    </location>
</feature>
<organism evidence="2 3">
    <name type="scientific">Tamaricihabitans halophyticus</name>
    <dbReference type="NCBI Taxonomy" id="1262583"/>
    <lineage>
        <taxon>Bacteria</taxon>
        <taxon>Bacillati</taxon>
        <taxon>Actinomycetota</taxon>
        <taxon>Actinomycetes</taxon>
        <taxon>Pseudonocardiales</taxon>
        <taxon>Pseudonocardiaceae</taxon>
        <taxon>Tamaricihabitans</taxon>
    </lineage>
</organism>
<dbReference type="Proteomes" id="UP000294911">
    <property type="component" value="Unassembled WGS sequence"/>
</dbReference>
<feature type="transmembrane region" description="Helical" evidence="1">
    <location>
        <begin position="43"/>
        <end position="63"/>
    </location>
</feature>
<feature type="transmembrane region" description="Helical" evidence="1">
    <location>
        <begin position="124"/>
        <end position="142"/>
    </location>
</feature>
<sequence>MVPAGYPGLVHFTRPRDLVGAGLVGLVLGYLLLQLIYAQLPGLPLFAGVTLGVLALAEFVFAFQLRARIHEGRMVQPLTAARAVALAKASSLLGAIMLGVWLGVLGYLLPRSGDLIAAQDDTPSAVIGLLCAGLLIGAALWLEHCCRTPKDRRQDKRHPSGSDE</sequence>
<evidence type="ECO:0000256" key="1">
    <source>
        <dbReference type="SAM" id="Phobius"/>
    </source>
</evidence>
<keyword evidence="1" id="KW-0812">Transmembrane</keyword>
<comment type="caution">
    <text evidence="2">The sequence shown here is derived from an EMBL/GenBank/DDBJ whole genome shotgun (WGS) entry which is preliminary data.</text>
</comment>
<evidence type="ECO:0000313" key="3">
    <source>
        <dbReference type="Proteomes" id="UP000294911"/>
    </source>
</evidence>
<dbReference type="Pfam" id="PF11377">
    <property type="entry name" value="DUF3180"/>
    <property type="match status" value="1"/>
</dbReference>